<keyword evidence="1" id="KW-1133">Transmembrane helix</keyword>
<feature type="transmembrane region" description="Helical" evidence="1">
    <location>
        <begin position="330"/>
        <end position="353"/>
    </location>
</feature>
<organism evidence="2 3">
    <name type="scientific">Phytohabitans rumicis</name>
    <dbReference type="NCBI Taxonomy" id="1076125"/>
    <lineage>
        <taxon>Bacteria</taxon>
        <taxon>Bacillati</taxon>
        <taxon>Actinomycetota</taxon>
        <taxon>Actinomycetes</taxon>
        <taxon>Micromonosporales</taxon>
        <taxon>Micromonosporaceae</taxon>
    </lineage>
</organism>
<keyword evidence="3" id="KW-1185">Reference proteome</keyword>
<gene>
    <name evidence="2" type="ORF">Prum_092720</name>
</gene>
<evidence type="ECO:0000256" key="1">
    <source>
        <dbReference type="SAM" id="Phobius"/>
    </source>
</evidence>
<feature type="transmembrane region" description="Helical" evidence="1">
    <location>
        <begin position="250"/>
        <end position="274"/>
    </location>
</feature>
<sequence length="365" mass="39455">MPVTSDPLARRYRLLLLCYPRAYRRERGEELVATLLEAAPPARTRPSAREAVNLIGHGLRARLGRPASRTVVAWAGLAAVVCGLFTASLATRLAWETSRPMPDRAEAAKILADVLPGHEVDGIYVPSGLFRIYGEPLGLKDVDLLLFGEGNEYALTATTASRNGPPPVPLEQTAAVAQQRLREGGWTVYPPTHNDMYGCAGPPCDPTTIPQDTRLFAKRGDTALEVDLYPQRGGDSTYLAVSLGRTTPAAVVPASVGAGLFGTVAGWLLFGWASRRTQAPHPARRAVDVLFGVTMLLWWGPIVFSAPFALQHHLDEPHPQAHPLWEWLGQPIFSLFFVTGCATALLGLALAALPSRRAQLKRVAA</sequence>
<protein>
    <submittedName>
        <fullName evidence="2">Uncharacterized protein</fullName>
    </submittedName>
</protein>
<keyword evidence="1" id="KW-0472">Membrane</keyword>
<accession>A0A6V8LJA6</accession>
<feature type="transmembrane region" description="Helical" evidence="1">
    <location>
        <begin position="286"/>
        <end position="310"/>
    </location>
</feature>
<dbReference type="Proteomes" id="UP000482960">
    <property type="component" value="Unassembled WGS sequence"/>
</dbReference>
<evidence type="ECO:0000313" key="3">
    <source>
        <dbReference type="Proteomes" id="UP000482960"/>
    </source>
</evidence>
<comment type="caution">
    <text evidence="2">The sequence shown here is derived from an EMBL/GenBank/DDBJ whole genome shotgun (WGS) entry which is preliminary data.</text>
</comment>
<name>A0A6V8LJA6_9ACTN</name>
<dbReference type="AlphaFoldDB" id="A0A6V8LJA6"/>
<keyword evidence="1" id="KW-0812">Transmembrane</keyword>
<feature type="transmembrane region" description="Helical" evidence="1">
    <location>
        <begin position="71"/>
        <end position="95"/>
    </location>
</feature>
<evidence type="ECO:0000313" key="2">
    <source>
        <dbReference type="EMBL" id="GFJ95630.1"/>
    </source>
</evidence>
<dbReference type="EMBL" id="BLPG01000002">
    <property type="protein sequence ID" value="GFJ95630.1"/>
    <property type="molecule type" value="Genomic_DNA"/>
</dbReference>
<reference evidence="2 3" key="2">
    <citation type="submission" date="2020-03" db="EMBL/GenBank/DDBJ databases">
        <authorList>
            <person name="Ichikawa N."/>
            <person name="Kimura A."/>
            <person name="Kitahashi Y."/>
            <person name="Uohara A."/>
        </authorList>
    </citation>
    <scope>NUCLEOTIDE SEQUENCE [LARGE SCALE GENOMIC DNA]</scope>
    <source>
        <strain evidence="2 3">NBRC 108638</strain>
    </source>
</reference>
<dbReference type="RefSeq" id="WP_173084903.1">
    <property type="nucleotide sequence ID" value="NZ_BAABJB010000060.1"/>
</dbReference>
<proteinExistence type="predicted"/>
<reference evidence="2 3" key="1">
    <citation type="submission" date="2020-03" db="EMBL/GenBank/DDBJ databases">
        <title>Whole genome shotgun sequence of Phytohabitans rumicis NBRC 108638.</title>
        <authorList>
            <person name="Komaki H."/>
            <person name="Tamura T."/>
        </authorList>
    </citation>
    <scope>NUCLEOTIDE SEQUENCE [LARGE SCALE GENOMIC DNA]</scope>
    <source>
        <strain evidence="2 3">NBRC 108638</strain>
    </source>
</reference>